<dbReference type="Gene3D" id="1.20.120.680">
    <property type="entry name" value="Formiminotetrahydrofolate cyclodeaminase monomer, up-and-down helical bundle"/>
    <property type="match status" value="1"/>
</dbReference>
<accession>A0ABR9QXE4</accession>
<keyword evidence="4" id="KW-1185">Reference proteome</keyword>
<sequence length="209" mass="22982">MGKIADMSIKEYLDILKTDAPAPGGGGVSGLTAAQGISLTLMVIELTLGKKKYEEYMELIEKSRERALELYEELAVAADEDREVFLKLSEAYALPKETEEEKKIKQQVLGERSLAATEAPYKVMELSLEGLEITEKLVGKSNKMAVSDLGVAAACFLAACKSAWLNVKINLPYLTDKDRAQAFEKGGRNILEKVTALSEKIYDAVEKEI</sequence>
<protein>
    <submittedName>
        <fullName evidence="3">Cyclodeaminase/cyclohydrolase family protein</fullName>
    </submittedName>
</protein>
<dbReference type="EMBL" id="JADCKA010000006">
    <property type="protein sequence ID" value="MBE5035541.1"/>
    <property type="molecule type" value="Genomic_DNA"/>
</dbReference>
<evidence type="ECO:0000256" key="1">
    <source>
        <dbReference type="SAM" id="Coils"/>
    </source>
</evidence>
<name>A0ABR9QXE4_9FIRM</name>
<dbReference type="InterPro" id="IPR036178">
    <property type="entry name" value="Formintransfe-cycloase-like_sf"/>
</dbReference>
<dbReference type="RefSeq" id="WP_226385190.1">
    <property type="nucleotide sequence ID" value="NZ_JADCKA010000006.1"/>
</dbReference>
<dbReference type="Proteomes" id="UP001516588">
    <property type="component" value="Unassembled WGS sequence"/>
</dbReference>
<evidence type="ECO:0000313" key="3">
    <source>
        <dbReference type="EMBL" id="MBE5035541.1"/>
    </source>
</evidence>
<evidence type="ECO:0000259" key="2">
    <source>
        <dbReference type="Pfam" id="PF04961"/>
    </source>
</evidence>
<comment type="caution">
    <text evidence="3">The sequence shown here is derived from an EMBL/GenBank/DDBJ whole genome shotgun (WGS) entry which is preliminary data.</text>
</comment>
<keyword evidence="1" id="KW-0175">Coiled coil</keyword>
<feature type="domain" description="Cyclodeaminase/cyclohydrolase" evidence="2">
    <location>
        <begin position="8"/>
        <end position="185"/>
    </location>
</feature>
<dbReference type="InterPro" id="IPR007044">
    <property type="entry name" value="Cyclodeamin/CycHdrlase"/>
</dbReference>
<organism evidence="3 4">
    <name type="scientific">Gallibacter intestinalis</name>
    <dbReference type="NCBI Taxonomy" id="2779356"/>
    <lineage>
        <taxon>Bacteria</taxon>
        <taxon>Bacillati</taxon>
        <taxon>Bacillota</taxon>
        <taxon>Clostridia</taxon>
        <taxon>Eubacteriales</taxon>
        <taxon>Eubacteriaceae</taxon>
        <taxon>Gallibacter</taxon>
    </lineage>
</organism>
<gene>
    <name evidence="3" type="ORF">INF20_04500</name>
</gene>
<feature type="coiled-coil region" evidence="1">
    <location>
        <begin position="53"/>
        <end position="80"/>
    </location>
</feature>
<reference evidence="3 4" key="1">
    <citation type="submission" date="2020-10" db="EMBL/GenBank/DDBJ databases">
        <title>ChiBAC.</title>
        <authorList>
            <person name="Zenner C."/>
            <person name="Hitch T.C.A."/>
            <person name="Clavel T."/>
        </authorList>
    </citation>
    <scope>NUCLEOTIDE SEQUENCE [LARGE SCALE GENOMIC DNA]</scope>
    <source>
        <strain evidence="3 4">DSM 108706</strain>
    </source>
</reference>
<dbReference type="Pfam" id="PF04961">
    <property type="entry name" value="FTCD_C"/>
    <property type="match status" value="1"/>
</dbReference>
<dbReference type="SUPFAM" id="SSF101262">
    <property type="entry name" value="Methenyltetrahydrofolate cyclohydrolase-like"/>
    <property type="match status" value="1"/>
</dbReference>
<proteinExistence type="predicted"/>
<evidence type="ECO:0000313" key="4">
    <source>
        <dbReference type="Proteomes" id="UP001516588"/>
    </source>
</evidence>